<dbReference type="AlphaFoldDB" id="A0A8T1RZJ5"/>
<dbReference type="SUPFAM" id="SSF109640">
    <property type="entry name" value="KRAB domain (Kruppel-associated box)"/>
    <property type="match status" value="1"/>
</dbReference>
<reference evidence="3 4" key="1">
    <citation type="journal article" date="2020" name="G3 (Bethesda)">
        <title>Draft Genome of the Common Snapping Turtle, Chelydra serpentina, a Model for Phenotypic Plasticity in Reptiles.</title>
        <authorList>
            <person name="Das D."/>
            <person name="Singh S.K."/>
            <person name="Bierstedt J."/>
            <person name="Erickson A."/>
            <person name="Galli G.L.J."/>
            <person name="Crossley D.A. 2nd"/>
            <person name="Rhen T."/>
        </authorList>
    </citation>
    <scope>NUCLEOTIDE SEQUENCE [LARGE SCALE GENOMIC DNA]</scope>
    <source>
        <strain evidence="3">KW</strain>
    </source>
</reference>
<protein>
    <submittedName>
        <fullName evidence="3">ZFP57 zinc finger protein</fullName>
    </submittedName>
</protein>
<comment type="caution">
    <text evidence="3">The sequence shown here is derived from an EMBL/GenBank/DDBJ whole genome shotgun (WGS) entry which is preliminary data.</text>
</comment>
<keyword evidence="4" id="KW-1185">Reference proteome</keyword>
<evidence type="ECO:0000313" key="4">
    <source>
        <dbReference type="Proteomes" id="UP000765507"/>
    </source>
</evidence>
<dbReference type="GO" id="GO:0006355">
    <property type="term" value="P:regulation of DNA-templated transcription"/>
    <property type="evidence" value="ECO:0007669"/>
    <property type="project" value="InterPro"/>
</dbReference>
<dbReference type="InterPro" id="IPR001909">
    <property type="entry name" value="KRAB"/>
</dbReference>
<dbReference type="EMBL" id="JAHGAV010001691">
    <property type="protein sequence ID" value="KAG6921815.1"/>
    <property type="molecule type" value="Genomic_DNA"/>
</dbReference>
<dbReference type="PROSITE" id="PS50805">
    <property type="entry name" value="KRAB"/>
    <property type="match status" value="1"/>
</dbReference>
<dbReference type="Pfam" id="PF01352">
    <property type="entry name" value="KRAB"/>
    <property type="match status" value="1"/>
</dbReference>
<organism evidence="3 4">
    <name type="scientific">Chelydra serpentina</name>
    <name type="common">Snapping turtle</name>
    <name type="synonym">Testudo serpentina</name>
    <dbReference type="NCBI Taxonomy" id="8475"/>
    <lineage>
        <taxon>Eukaryota</taxon>
        <taxon>Metazoa</taxon>
        <taxon>Chordata</taxon>
        <taxon>Craniata</taxon>
        <taxon>Vertebrata</taxon>
        <taxon>Euteleostomi</taxon>
        <taxon>Archelosauria</taxon>
        <taxon>Testudinata</taxon>
        <taxon>Testudines</taxon>
        <taxon>Cryptodira</taxon>
        <taxon>Durocryptodira</taxon>
        <taxon>Americhelydia</taxon>
        <taxon>Chelydroidea</taxon>
        <taxon>Chelydridae</taxon>
        <taxon>Chelydra</taxon>
    </lineage>
</organism>
<feature type="region of interest" description="Disordered" evidence="1">
    <location>
        <begin position="1"/>
        <end position="24"/>
    </location>
</feature>
<gene>
    <name evidence="3" type="primary">ZFP57</name>
    <name evidence="3" type="ORF">G0U57_005082</name>
</gene>
<feature type="non-terminal residue" evidence="3">
    <location>
        <position position="103"/>
    </location>
</feature>
<dbReference type="PANTHER" id="PTHR23232">
    <property type="entry name" value="KRAB DOMAIN C2H2 ZINC FINGER"/>
    <property type="match status" value="1"/>
</dbReference>
<feature type="region of interest" description="Disordered" evidence="1">
    <location>
        <begin position="78"/>
        <end position="103"/>
    </location>
</feature>
<sequence length="103" mass="11881">GGRMTSPGRSRFSQPARGREQAQEPVTFEEVAVYFTREEWDLLDPAQRALYRAVMQENYENVASLEFPVVTSDELSRLEQDAEPWVPDRQDSEERELLKGTCT</sequence>
<feature type="non-terminal residue" evidence="3">
    <location>
        <position position="1"/>
    </location>
</feature>
<dbReference type="CDD" id="cd07765">
    <property type="entry name" value="KRAB_A-box"/>
    <property type="match status" value="1"/>
</dbReference>
<dbReference type="PANTHER" id="PTHR23232:SF163">
    <property type="entry name" value="ZINC FINGER PROTEIN 589"/>
    <property type="match status" value="1"/>
</dbReference>
<dbReference type="OrthoDB" id="9892686at2759"/>
<accession>A0A8T1RZJ5</accession>
<dbReference type="SMART" id="SM00349">
    <property type="entry name" value="KRAB"/>
    <property type="match status" value="1"/>
</dbReference>
<dbReference type="Gene3D" id="6.10.140.140">
    <property type="match status" value="1"/>
</dbReference>
<evidence type="ECO:0000313" key="3">
    <source>
        <dbReference type="EMBL" id="KAG6921815.1"/>
    </source>
</evidence>
<dbReference type="Proteomes" id="UP000765507">
    <property type="component" value="Unassembled WGS sequence"/>
</dbReference>
<dbReference type="InterPro" id="IPR050169">
    <property type="entry name" value="Krueppel_C2H2_ZnF"/>
</dbReference>
<proteinExistence type="predicted"/>
<feature type="domain" description="KRAB" evidence="2">
    <location>
        <begin position="26"/>
        <end position="97"/>
    </location>
</feature>
<evidence type="ECO:0000259" key="2">
    <source>
        <dbReference type="PROSITE" id="PS50805"/>
    </source>
</evidence>
<dbReference type="InterPro" id="IPR036051">
    <property type="entry name" value="KRAB_dom_sf"/>
</dbReference>
<name>A0A8T1RZJ5_CHESE</name>
<evidence type="ECO:0000256" key="1">
    <source>
        <dbReference type="SAM" id="MobiDB-lite"/>
    </source>
</evidence>